<protein>
    <submittedName>
        <fullName evidence="2">DUF998 domain-containing protein</fullName>
    </submittedName>
</protein>
<feature type="transmembrane region" description="Helical" evidence="1">
    <location>
        <begin position="78"/>
        <end position="99"/>
    </location>
</feature>
<feature type="transmembrane region" description="Helical" evidence="1">
    <location>
        <begin position="105"/>
        <end position="128"/>
    </location>
</feature>
<gene>
    <name evidence="2" type="ORF">M1E25_07135</name>
</gene>
<sequence length="198" mass="20364">MRLVPWWALLSSGCAPLLLVSGWMTATLLHGPGYEPTTQTISLLAVVGAPGYWVMTGVLIALGACHLLTAWGLRPAAVAGRVALGAGGVTAVVLAFSPAPSSGGSLWHGTVVTIGFTLLAVWPVMAAVRRGSAPWGLRPAVSVTVSVLMGAGGAWFLLELQLHGAAGLAERALTTAQSLWPFAVVASCLRHRDPDSPV</sequence>
<evidence type="ECO:0000256" key="1">
    <source>
        <dbReference type="SAM" id="Phobius"/>
    </source>
</evidence>
<keyword evidence="1" id="KW-0812">Transmembrane</keyword>
<proteinExistence type="predicted"/>
<feature type="transmembrane region" description="Helical" evidence="1">
    <location>
        <begin position="52"/>
        <end position="71"/>
    </location>
</feature>
<keyword evidence="3" id="KW-1185">Reference proteome</keyword>
<accession>A0ABT0X472</accession>
<dbReference type="EMBL" id="JAMQGM010000016">
    <property type="protein sequence ID" value="MCM2577125.1"/>
    <property type="molecule type" value="Genomic_DNA"/>
</dbReference>
<keyword evidence="1" id="KW-1133">Transmembrane helix</keyword>
<dbReference type="InterPro" id="IPR009339">
    <property type="entry name" value="DUF998"/>
</dbReference>
<name>A0ABT0X472_9ACTN</name>
<evidence type="ECO:0000313" key="2">
    <source>
        <dbReference type="EMBL" id="MCM2577125.1"/>
    </source>
</evidence>
<evidence type="ECO:0000313" key="3">
    <source>
        <dbReference type="Proteomes" id="UP001167160"/>
    </source>
</evidence>
<keyword evidence="1" id="KW-0472">Membrane</keyword>
<reference evidence="2" key="1">
    <citation type="journal article" date="2023" name="Int. J. Syst. Evol. Microbiol.">
        <title>Streptomyces meridianus sp. nov. isolated from brackish water of the Tagus estuary in Alcochete, Portugal.</title>
        <authorList>
            <person name="Santos J.D.N."/>
            <person name="Klimek D."/>
            <person name="Calusinska M."/>
            <person name="Lobo Da Cunha A."/>
            <person name="Catita J."/>
            <person name="Goncalves H."/>
            <person name="Gonzalez I."/>
            <person name="Reyes F."/>
            <person name="Lage O.M."/>
        </authorList>
    </citation>
    <scope>NUCLEOTIDE SEQUENCE</scope>
    <source>
        <strain evidence="2">MTZ3.1</strain>
    </source>
</reference>
<comment type="caution">
    <text evidence="2">The sequence shown here is derived from an EMBL/GenBank/DDBJ whole genome shotgun (WGS) entry which is preliminary data.</text>
</comment>
<organism evidence="2 3">
    <name type="scientific">Streptomyces meridianus</name>
    <dbReference type="NCBI Taxonomy" id="2938945"/>
    <lineage>
        <taxon>Bacteria</taxon>
        <taxon>Bacillati</taxon>
        <taxon>Actinomycetota</taxon>
        <taxon>Actinomycetes</taxon>
        <taxon>Kitasatosporales</taxon>
        <taxon>Streptomycetaceae</taxon>
        <taxon>Streptomyces</taxon>
    </lineage>
</organism>
<dbReference type="Proteomes" id="UP001167160">
    <property type="component" value="Unassembled WGS sequence"/>
</dbReference>
<dbReference type="RefSeq" id="WP_251411407.1">
    <property type="nucleotide sequence ID" value="NZ_JAMQGM010000016.1"/>
</dbReference>
<feature type="transmembrane region" description="Helical" evidence="1">
    <location>
        <begin position="140"/>
        <end position="158"/>
    </location>
</feature>
<dbReference type="Pfam" id="PF06197">
    <property type="entry name" value="DUF998"/>
    <property type="match status" value="1"/>
</dbReference>